<dbReference type="Pfam" id="PF04542">
    <property type="entry name" value="Sigma70_r2"/>
    <property type="match status" value="1"/>
</dbReference>
<dbReference type="GO" id="GO:0006352">
    <property type="term" value="P:DNA-templated transcription initiation"/>
    <property type="evidence" value="ECO:0007669"/>
    <property type="project" value="InterPro"/>
</dbReference>
<dbReference type="NCBIfam" id="TIGR02937">
    <property type="entry name" value="sigma70-ECF"/>
    <property type="match status" value="1"/>
</dbReference>
<organism evidence="7 8">
    <name type="scientific">Acetivibrio saccincola</name>
    <dbReference type="NCBI Taxonomy" id="1677857"/>
    <lineage>
        <taxon>Bacteria</taxon>
        <taxon>Bacillati</taxon>
        <taxon>Bacillota</taxon>
        <taxon>Clostridia</taxon>
        <taxon>Eubacteriales</taxon>
        <taxon>Oscillospiraceae</taxon>
        <taxon>Acetivibrio</taxon>
    </lineage>
</organism>
<evidence type="ECO:0000259" key="5">
    <source>
        <dbReference type="Pfam" id="PF04542"/>
    </source>
</evidence>
<dbReference type="PANTHER" id="PTHR43133:SF51">
    <property type="entry name" value="RNA POLYMERASE SIGMA FACTOR"/>
    <property type="match status" value="1"/>
</dbReference>
<feature type="domain" description="RNA polymerase sigma-70 region 2" evidence="5">
    <location>
        <begin position="9"/>
        <end position="74"/>
    </location>
</feature>
<dbReference type="AlphaFoldDB" id="A0A2S8R8V5"/>
<evidence type="ECO:0000259" key="6">
    <source>
        <dbReference type="Pfam" id="PF08281"/>
    </source>
</evidence>
<dbReference type="InterPro" id="IPR039425">
    <property type="entry name" value="RNA_pol_sigma-70-like"/>
</dbReference>
<keyword evidence="4" id="KW-0804">Transcription</keyword>
<dbReference type="Gene3D" id="1.10.1740.10">
    <property type="match status" value="1"/>
</dbReference>
<feature type="domain" description="RNA polymerase sigma factor 70 region 4 type 2" evidence="6">
    <location>
        <begin position="113"/>
        <end position="159"/>
    </location>
</feature>
<comment type="similarity">
    <text evidence="1">Belongs to the sigma-70 factor family. ECF subfamily.</text>
</comment>
<sequence>MKSFEELCKENYGRIFKYIFSITKNKEATEDLIQEVFTIAYEKGRIFLNHEKPAGFLYKTARNITLTYIKGLKRQETLAKEYLYENATKEGEPYQKLLREQDQKIDETRYTGQVIESLNPKEYHLYKQRYVEGKSIKEIASEKGISEAAVRMRLVRLRREVQNIVKKLKFDEK</sequence>
<dbReference type="InterPro" id="IPR014284">
    <property type="entry name" value="RNA_pol_sigma-70_dom"/>
</dbReference>
<dbReference type="OrthoDB" id="9795666at2"/>
<evidence type="ECO:0000313" key="7">
    <source>
        <dbReference type="EMBL" id="PQQ66224.1"/>
    </source>
</evidence>
<dbReference type="GO" id="GO:0003677">
    <property type="term" value="F:DNA binding"/>
    <property type="evidence" value="ECO:0007669"/>
    <property type="project" value="InterPro"/>
</dbReference>
<keyword evidence="2" id="KW-0805">Transcription regulation</keyword>
<dbReference type="GO" id="GO:0016987">
    <property type="term" value="F:sigma factor activity"/>
    <property type="evidence" value="ECO:0007669"/>
    <property type="project" value="UniProtKB-KW"/>
</dbReference>
<evidence type="ECO:0000256" key="4">
    <source>
        <dbReference type="ARBA" id="ARBA00023163"/>
    </source>
</evidence>
<comment type="caution">
    <text evidence="7">The sequence shown here is derived from an EMBL/GenBank/DDBJ whole genome shotgun (WGS) entry which is preliminary data.</text>
</comment>
<evidence type="ECO:0000313" key="8">
    <source>
        <dbReference type="Proteomes" id="UP000239720"/>
    </source>
</evidence>
<dbReference type="InterPro" id="IPR013324">
    <property type="entry name" value="RNA_pol_sigma_r3/r4-like"/>
</dbReference>
<evidence type="ECO:0000256" key="3">
    <source>
        <dbReference type="ARBA" id="ARBA00023082"/>
    </source>
</evidence>
<dbReference type="RefSeq" id="WP_105367744.1">
    <property type="nucleotide sequence ID" value="NZ_NEMB01000003.1"/>
</dbReference>
<evidence type="ECO:0000256" key="1">
    <source>
        <dbReference type="ARBA" id="ARBA00010641"/>
    </source>
</evidence>
<dbReference type="EMBL" id="NEMB01000003">
    <property type="protein sequence ID" value="PQQ66224.1"/>
    <property type="molecule type" value="Genomic_DNA"/>
</dbReference>
<dbReference type="Gene3D" id="1.10.10.10">
    <property type="entry name" value="Winged helix-like DNA-binding domain superfamily/Winged helix DNA-binding domain"/>
    <property type="match status" value="1"/>
</dbReference>
<dbReference type="PANTHER" id="PTHR43133">
    <property type="entry name" value="RNA POLYMERASE ECF-TYPE SIGMA FACTO"/>
    <property type="match status" value="1"/>
</dbReference>
<dbReference type="InterPro" id="IPR007627">
    <property type="entry name" value="RNA_pol_sigma70_r2"/>
</dbReference>
<evidence type="ECO:0000256" key="2">
    <source>
        <dbReference type="ARBA" id="ARBA00023015"/>
    </source>
</evidence>
<reference evidence="7 8" key="1">
    <citation type="journal article" date="2018" name="Syst. Appl. Microbiol.">
        <title>Characterization and high-quality draft genome sequence of Herbivorax saccincola A7, an anaerobic, alkaliphilic, thermophilic, cellulolytic, and xylanolytic bacterium.</title>
        <authorList>
            <person name="Aikawa S."/>
            <person name="Baramee S."/>
            <person name="Sermsathanaswadi J."/>
            <person name="Thianheng P."/>
            <person name="Tachaapaikoon C."/>
            <person name="Shikata A."/>
            <person name="Waeonukul R."/>
            <person name="Pason P."/>
            <person name="Ratanakhanokchai K."/>
            <person name="Kosugi A."/>
        </authorList>
    </citation>
    <scope>NUCLEOTIDE SEQUENCE [LARGE SCALE GENOMIC DNA]</scope>
    <source>
        <strain evidence="7 8">A7</strain>
    </source>
</reference>
<dbReference type="SUPFAM" id="SSF88946">
    <property type="entry name" value="Sigma2 domain of RNA polymerase sigma factors"/>
    <property type="match status" value="1"/>
</dbReference>
<name>A0A2S8R8V5_9FIRM</name>
<accession>A0A2S8R8V5</accession>
<dbReference type="InterPro" id="IPR036388">
    <property type="entry name" value="WH-like_DNA-bd_sf"/>
</dbReference>
<dbReference type="Proteomes" id="UP000239720">
    <property type="component" value="Unassembled WGS sequence"/>
</dbReference>
<dbReference type="InterPro" id="IPR013249">
    <property type="entry name" value="RNA_pol_sigma70_r4_t2"/>
</dbReference>
<gene>
    <name evidence="7" type="ORF">B9R14_05295</name>
</gene>
<keyword evidence="3" id="KW-0731">Sigma factor</keyword>
<proteinExistence type="inferred from homology"/>
<protein>
    <submittedName>
        <fullName evidence="7">RNA polymerase subunit sigma-24</fullName>
    </submittedName>
</protein>
<dbReference type="InterPro" id="IPR013325">
    <property type="entry name" value="RNA_pol_sigma_r2"/>
</dbReference>
<dbReference type="Pfam" id="PF08281">
    <property type="entry name" value="Sigma70_r4_2"/>
    <property type="match status" value="1"/>
</dbReference>
<dbReference type="SUPFAM" id="SSF88659">
    <property type="entry name" value="Sigma3 and sigma4 domains of RNA polymerase sigma factors"/>
    <property type="match status" value="1"/>
</dbReference>